<dbReference type="AlphaFoldDB" id="A0A177L0R3"/>
<sequence length="156" mass="17325">MKYVLMLLLMPVFMVLLSAGLSLSATVEEWSSSSLFGKIESLVASENTGGEEPGFLGEQTISKETLHSFSVTEWGNFTHREKMRFVQTALPAYELTGQAVSDKPEGFIGMMDARYEGYLTNKVGPDEHIDLSELSLFHEMELAGQQDGRLEQGDDH</sequence>
<dbReference type="Proteomes" id="UP000077271">
    <property type="component" value="Unassembled WGS sequence"/>
</dbReference>
<dbReference type="EMBL" id="LQWZ01000004">
    <property type="protein sequence ID" value="OAH59229.1"/>
    <property type="molecule type" value="Genomic_DNA"/>
</dbReference>
<evidence type="ECO:0000313" key="1">
    <source>
        <dbReference type="EMBL" id="OAH59229.1"/>
    </source>
</evidence>
<dbReference type="RefSeq" id="WP_063974381.1">
    <property type="nucleotide sequence ID" value="NZ_LQWZ01000004.1"/>
</dbReference>
<organism evidence="1 2">
    <name type="scientific">Domibacillus aminovorans</name>
    <dbReference type="NCBI Taxonomy" id="29332"/>
    <lineage>
        <taxon>Bacteria</taxon>
        <taxon>Bacillati</taxon>
        <taxon>Bacillota</taxon>
        <taxon>Bacilli</taxon>
        <taxon>Bacillales</taxon>
        <taxon>Bacillaceae</taxon>
        <taxon>Domibacillus</taxon>
    </lineage>
</organism>
<reference evidence="1 2" key="1">
    <citation type="submission" date="2016-01" db="EMBL/GenBank/DDBJ databases">
        <title>Investigation of taxonomic status of Bacillus aminovorans.</title>
        <authorList>
            <person name="Verma A."/>
            <person name="Pal Y."/>
            <person name="Krishnamurthi S."/>
        </authorList>
    </citation>
    <scope>NUCLEOTIDE SEQUENCE [LARGE SCALE GENOMIC DNA]</scope>
    <source>
        <strain evidence="1 2">DSM 4337</strain>
    </source>
</reference>
<name>A0A177L0R3_9BACI</name>
<accession>A0A177L0R3</accession>
<proteinExistence type="predicted"/>
<comment type="caution">
    <text evidence="1">The sequence shown here is derived from an EMBL/GenBank/DDBJ whole genome shotgun (WGS) entry which is preliminary data.</text>
</comment>
<gene>
    <name evidence="1" type="ORF">AWH48_15920</name>
</gene>
<evidence type="ECO:0000313" key="2">
    <source>
        <dbReference type="Proteomes" id="UP000077271"/>
    </source>
</evidence>
<dbReference type="OrthoDB" id="9906680at2"/>
<protein>
    <submittedName>
        <fullName evidence="1">Uncharacterized protein</fullName>
    </submittedName>
</protein>